<feature type="region of interest" description="Disordered" evidence="1">
    <location>
        <begin position="1"/>
        <end position="27"/>
    </location>
</feature>
<accession>A0A1M6XKH3</accession>
<evidence type="ECO:0000313" key="3">
    <source>
        <dbReference type="EMBL" id="SEC99248.1"/>
    </source>
</evidence>
<feature type="transmembrane region" description="Helical" evidence="2">
    <location>
        <begin position="351"/>
        <end position="370"/>
    </location>
</feature>
<keyword evidence="2" id="KW-1133">Transmembrane helix</keyword>
<organism evidence="3 4">
    <name type="scientific">Bradyrhizobium lablabi</name>
    <dbReference type="NCBI Taxonomy" id="722472"/>
    <lineage>
        <taxon>Bacteria</taxon>
        <taxon>Pseudomonadati</taxon>
        <taxon>Pseudomonadota</taxon>
        <taxon>Alphaproteobacteria</taxon>
        <taxon>Hyphomicrobiales</taxon>
        <taxon>Nitrobacteraceae</taxon>
        <taxon>Bradyrhizobium</taxon>
    </lineage>
</organism>
<dbReference type="Proteomes" id="UP000183208">
    <property type="component" value="Unassembled WGS sequence"/>
</dbReference>
<keyword evidence="2" id="KW-0472">Membrane</keyword>
<evidence type="ECO:0000313" key="4">
    <source>
        <dbReference type="Proteomes" id="UP000183208"/>
    </source>
</evidence>
<dbReference type="AlphaFoldDB" id="A0A1M6XKH3"/>
<name>A0A1M6XKH3_9BRAD</name>
<sequence length="487" mass="52145">MSHSGTSMSAEAPTPQPEMPRRRSRVAKSNRTQIVLFSILTLILTAVTVWGGRTWLRNSETLVFAVGEANGPEARFAAKLAALLKSNSSRLQLKIVPSADNAKALASFDRKEANLAVLRTDAKIPSRARAVAILDHDVLLLLSPGDKKIKTVADLKKKKIAVMADSESSAALVRNILELSDSPDAAARVQLAPPGSTLEKLFASGNGAVVVVAHASQIVKDRSYEQLAKRGGFTLNAIDAAKALARKYPALSEETLTTGMLSGAPAIPDDDLTTIGLEWLLVAQSRLSTTTMSDLARLIYENKADLALSDGFASKIEPVVTDKDAFIAAHAGAAEYINDDTKSFMDRYSDMMYLGAAALSVIGSIFAGIYTKITRVAPEKASELATAILDIGERMEYAKTLDALDELQDELEAILRGAVIGLRDGTISSDGLETFKLGYEFVRDEIGMRRDHLRRHAGQTPALSAPAGQTTTAHDDNVVVVKTAQSA</sequence>
<proteinExistence type="predicted"/>
<dbReference type="Pfam" id="PF16868">
    <property type="entry name" value="NMT1_3"/>
    <property type="match status" value="1"/>
</dbReference>
<gene>
    <name evidence="3" type="ORF">SAMN05444171_2786</name>
</gene>
<dbReference type="PANTHER" id="PTHR42941:SF1">
    <property type="entry name" value="SLL1037 PROTEIN"/>
    <property type="match status" value="1"/>
</dbReference>
<dbReference type="EMBL" id="FNTI01000001">
    <property type="protein sequence ID" value="SEC99248.1"/>
    <property type="molecule type" value="Genomic_DNA"/>
</dbReference>
<dbReference type="InterPro" id="IPR011852">
    <property type="entry name" value="TRAP_TAXI"/>
</dbReference>
<keyword evidence="2" id="KW-0812">Transmembrane</keyword>
<evidence type="ECO:0000256" key="1">
    <source>
        <dbReference type="SAM" id="MobiDB-lite"/>
    </source>
</evidence>
<evidence type="ECO:0000256" key="2">
    <source>
        <dbReference type="SAM" id="Phobius"/>
    </source>
</evidence>
<dbReference type="SUPFAM" id="SSF53850">
    <property type="entry name" value="Periplasmic binding protein-like II"/>
    <property type="match status" value="1"/>
</dbReference>
<dbReference type="Gene3D" id="3.40.190.10">
    <property type="entry name" value="Periplasmic binding protein-like II"/>
    <property type="match status" value="2"/>
</dbReference>
<protein>
    <submittedName>
        <fullName evidence="3">TRAP-type uncharacterized transport system, substrate-binding protein</fullName>
    </submittedName>
</protein>
<dbReference type="PANTHER" id="PTHR42941">
    <property type="entry name" value="SLL1037 PROTEIN"/>
    <property type="match status" value="1"/>
</dbReference>
<reference evidence="3 4" key="1">
    <citation type="submission" date="2016-10" db="EMBL/GenBank/DDBJ databases">
        <authorList>
            <person name="de Groot N.N."/>
        </authorList>
    </citation>
    <scope>NUCLEOTIDE SEQUENCE [LARGE SCALE GENOMIC DNA]</scope>
    <source>
        <strain evidence="3 4">GAS522</strain>
    </source>
</reference>